<protein>
    <submittedName>
        <fullName evidence="3">Uncharacterized protein</fullName>
    </submittedName>
</protein>
<keyword evidence="2" id="KW-1185">Reference proteome</keyword>
<name>A0ABM4M3I9_EQUPR</name>
<organism evidence="2 3">
    <name type="scientific">Equus przewalskii</name>
    <name type="common">Przewalski's horse</name>
    <name type="synonym">Equus caballus przewalskii</name>
    <dbReference type="NCBI Taxonomy" id="9798"/>
    <lineage>
        <taxon>Eukaryota</taxon>
        <taxon>Metazoa</taxon>
        <taxon>Chordata</taxon>
        <taxon>Craniata</taxon>
        <taxon>Vertebrata</taxon>
        <taxon>Euteleostomi</taxon>
        <taxon>Mammalia</taxon>
        <taxon>Eutheria</taxon>
        <taxon>Laurasiatheria</taxon>
        <taxon>Perissodactyla</taxon>
        <taxon>Equidae</taxon>
        <taxon>Equus</taxon>
    </lineage>
</organism>
<evidence type="ECO:0000256" key="1">
    <source>
        <dbReference type="SAM" id="MobiDB-lite"/>
    </source>
</evidence>
<evidence type="ECO:0000313" key="2">
    <source>
        <dbReference type="Proteomes" id="UP001652662"/>
    </source>
</evidence>
<dbReference type="Proteomes" id="UP001652662">
    <property type="component" value="Chromosome 2"/>
</dbReference>
<proteinExistence type="predicted"/>
<gene>
    <name evidence="3" type="primary">LOC139078904</name>
</gene>
<sequence>MDPPATAILTAPARHLAEGEGLTPSQTPPPGLQAAAVLGKGSDFQTANLEGSELGCAIFGCAAGELTGEDGSMRKTAARLGVCRLTQDCSEKEEEEEEEEELAPVCPPLAFLPPIDLLAPFAELLENLKYGNQALVPCTPSRLSQPRVRAWRRTTGKEGGPGSAELCPPCARRWRRRLANPGGPGLRPGGGRRACAAVAPAESGRAQPWRSQAWDAHGPSHSPERCRQGAWGGHNKVKAPSKSLQREETRRRQSPRKPRAAQPAAASCGGISANFKNTRIPLAAFARCIGRASSLPNPPCAAPGEGEVSAERDSWNDSGGLPLPCPTPRGRMGGQRERRQATPVMRSCTLRPRRGAGAMPQAGARGPRGARSKEKLAPSPGFPLRREAGSQNSVSRRSCWQSPGNAPATRVGAGTLRHTPPGLASQERAKGPSPSPAAARLPPPK</sequence>
<dbReference type="RefSeq" id="XP_070447258.1">
    <property type="nucleotide sequence ID" value="XM_070591157.1"/>
</dbReference>
<reference evidence="2" key="1">
    <citation type="submission" date="2025-05" db="UniProtKB">
        <authorList>
            <consortium name="RefSeq"/>
        </authorList>
    </citation>
    <scope>NUCLEOTIDE SEQUENCE [LARGE SCALE GENOMIC DNA]</scope>
</reference>
<feature type="compositionally biased region" description="Low complexity" evidence="1">
    <location>
        <begin position="436"/>
        <end position="445"/>
    </location>
</feature>
<accession>A0ABM4M3I9</accession>
<feature type="region of interest" description="Disordered" evidence="1">
    <location>
        <begin position="178"/>
        <end position="267"/>
    </location>
</feature>
<feature type="compositionally biased region" description="Polar residues" evidence="1">
    <location>
        <begin position="389"/>
        <end position="404"/>
    </location>
</feature>
<reference evidence="3" key="2">
    <citation type="submission" date="2025-08" db="UniProtKB">
        <authorList>
            <consortium name="RefSeq"/>
        </authorList>
    </citation>
    <scope>IDENTIFICATION</scope>
    <source>
        <tissue evidence="3">Blood</tissue>
    </source>
</reference>
<dbReference type="GeneID" id="139078904"/>
<feature type="compositionally biased region" description="Gly residues" evidence="1">
    <location>
        <begin position="182"/>
        <end position="192"/>
    </location>
</feature>
<feature type="region of interest" description="Disordered" evidence="1">
    <location>
        <begin position="297"/>
        <end position="445"/>
    </location>
</feature>
<evidence type="ECO:0000313" key="3">
    <source>
        <dbReference type="RefSeq" id="XP_070447258.1"/>
    </source>
</evidence>